<accession>C8VET8</accession>
<evidence type="ECO:0000256" key="1">
    <source>
        <dbReference type="SAM" id="MobiDB-lite"/>
    </source>
</evidence>
<protein>
    <submittedName>
        <fullName evidence="2">Uncharacterized protein</fullName>
    </submittedName>
</protein>
<gene>
    <name evidence="2" type="ORF">ANIA_08567</name>
</gene>
<dbReference type="OrthoDB" id="4232400at2759"/>
<dbReference type="Proteomes" id="UP000000560">
    <property type="component" value="Chromosome V"/>
</dbReference>
<proteinExistence type="predicted"/>
<evidence type="ECO:0000313" key="3">
    <source>
        <dbReference type="Proteomes" id="UP000000560"/>
    </source>
</evidence>
<reference evidence="3" key="1">
    <citation type="journal article" date="2005" name="Nature">
        <title>Sequencing of Aspergillus nidulans and comparative analysis with A. fumigatus and A. oryzae.</title>
        <authorList>
            <person name="Galagan J.E."/>
            <person name="Calvo S.E."/>
            <person name="Cuomo C."/>
            <person name="Ma L.J."/>
            <person name="Wortman J.R."/>
            <person name="Batzoglou S."/>
            <person name="Lee S.I."/>
            <person name="Basturkmen M."/>
            <person name="Spevak C.C."/>
            <person name="Clutterbuck J."/>
            <person name="Kapitonov V."/>
            <person name="Jurka J."/>
            <person name="Scazzocchio C."/>
            <person name="Farman M."/>
            <person name="Butler J."/>
            <person name="Purcell S."/>
            <person name="Harris S."/>
            <person name="Braus G.H."/>
            <person name="Draht O."/>
            <person name="Busch S."/>
            <person name="D'Enfert C."/>
            <person name="Bouchier C."/>
            <person name="Goldman G.H."/>
            <person name="Bell-Pedersen D."/>
            <person name="Griffiths-Jones S."/>
            <person name="Doonan J.H."/>
            <person name="Yu J."/>
            <person name="Vienken K."/>
            <person name="Pain A."/>
            <person name="Freitag M."/>
            <person name="Selker E.U."/>
            <person name="Archer D.B."/>
            <person name="Penalva M.A."/>
            <person name="Oakley B.R."/>
            <person name="Momany M."/>
            <person name="Tanaka T."/>
            <person name="Kumagai T."/>
            <person name="Asai K."/>
            <person name="Machida M."/>
            <person name="Nierman W.C."/>
            <person name="Denning D.W."/>
            <person name="Caddick M."/>
            <person name="Hynes M."/>
            <person name="Paoletti M."/>
            <person name="Fischer R."/>
            <person name="Miller B."/>
            <person name="Dyer P."/>
            <person name="Sachs M.S."/>
            <person name="Osmani S.A."/>
            <person name="Birren B.W."/>
        </authorList>
    </citation>
    <scope>NUCLEOTIDE SEQUENCE [LARGE SCALE GENOMIC DNA]</scope>
    <source>
        <strain evidence="3">FGSC A4 / ATCC 38163 / CBS 112.46 / NRRL 194 / M139</strain>
    </source>
</reference>
<dbReference type="InParanoid" id="C8VET8"/>
<dbReference type="PANTHER" id="PTHR40628:SF1">
    <property type="entry name" value="CHROMO DOMAIN-CONTAINING PROTEIN"/>
    <property type="match status" value="1"/>
</dbReference>
<dbReference type="AlphaFoldDB" id="C8VET8"/>
<dbReference type="PANTHER" id="PTHR40628">
    <property type="entry name" value="CHROMO DOMAIN-CONTAINING PROTEIN"/>
    <property type="match status" value="1"/>
</dbReference>
<reference evidence="3" key="2">
    <citation type="journal article" date="2009" name="Fungal Genet. Biol.">
        <title>The 2008 update of the Aspergillus nidulans genome annotation: a community effort.</title>
        <authorList>
            <person name="Wortman J.R."/>
            <person name="Gilsenan J.M."/>
            <person name="Joardar V."/>
            <person name="Deegan J."/>
            <person name="Clutterbuck J."/>
            <person name="Andersen M.R."/>
            <person name="Archer D."/>
            <person name="Bencina M."/>
            <person name="Braus G."/>
            <person name="Coutinho P."/>
            <person name="von Dohren H."/>
            <person name="Doonan J."/>
            <person name="Driessen A.J."/>
            <person name="Durek P."/>
            <person name="Espeso E."/>
            <person name="Fekete E."/>
            <person name="Flipphi M."/>
            <person name="Estrada C.G."/>
            <person name="Geysens S."/>
            <person name="Goldman G."/>
            <person name="de Groot P.W."/>
            <person name="Hansen K."/>
            <person name="Harris S.D."/>
            <person name="Heinekamp T."/>
            <person name="Helmstaedt K."/>
            <person name="Henrissat B."/>
            <person name="Hofmann G."/>
            <person name="Homan T."/>
            <person name="Horio T."/>
            <person name="Horiuchi H."/>
            <person name="James S."/>
            <person name="Jones M."/>
            <person name="Karaffa L."/>
            <person name="Karanyi Z."/>
            <person name="Kato M."/>
            <person name="Keller N."/>
            <person name="Kelly D.E."/>
            <person name="Kiel J.A."/>
            <person name="Kim J.M."/>
            <person name="van der Klei I.J."/>
            <person name="Klis F.M."/>
            <person name="Kovalchuk A."/>
            <person name="Krasevec N."/>
            <person name="Kubicek C.P."/>
            <person name="Liu B."/>
            <person name="Maccabe A."/>
            <person name="Meyer V."/>
            <person name="Mirabito P."/>
            <person name="Miskei M."/>
            <person name="Mos M."/>
            <person name="Mullins J."/>
            <person name="Nelson D.R."/>
            <person name="Nielsen J."/>
            <person name="Oakley B.R."/>
            <person name="Osmani S.A."/>
            <person name="Pakula T."/>
            <person name="Paszewski A."/>
            <person name="Paulsen I."/>
            <person name="Pilsyk S."/>
            <person name="Pocsi I."/>
            <person name="Punt P.J."/>
            <person name="Ram A.F."/>
            <person name="Ren Q."/>
            <person name="Robellet X."/>
            <person name="Robson G."/>
            <person name="Seiboth B."/>
            <person name="van Solingen P."/>
            <person name="Specht T."/>
            <person name="Sun J."/>
            <person name="Taheri-Talesh N."/>
            <person name="Takeshita N."/>
            <person name="Ussery D."/>
            <person name="vanKuyk P.A."/>
            <person name="Visser H."/>
            <person name="van de Vondervoort P.J."/>
            <person name="de Vries R.P."/>
            <person name="Walton J."/>
            <person name="Xiang X."/>
            <person name="Xiong Y."/>
            <person name="Zeng A.P."/>
            <person name="Brandt B.W."/>
            <person name="Cornell M.J."/>
            <person name="van den Hondel C.A."/>
            <person name="Visser J."/>
            <person name="Oliver S.G."/>
            <person name="Turner G."/>
        </authorList>
    </citation>
    <scope>GENOME REANNOTATION</scope>
    <source>
        <strain evidence="3">FGSC A4 / ATCC 38163 / CBS 112.46 / NRRL 194 / M139</strain>
    </source>
</reference>
<organism evidence="2 3">
    <name type="scientific">Emericella nidulans (strain FGSC A4 / ATCC 38163 / CBS 112.46 / NRRL 194 / M139)</name>
    <name type="common">Aspergillus nidulans</name>
    <dbReference type="NCBI Taxonomy" id="227321"/>
    <lineage>
        <taxon>Eukaryota</taxon>
        <taxon>Fungi</taxon>
        <taxon>Dikarya</taxon>
        <taxon>Ascomycota</taxon>
        <taxon>Pezizomycotina</taxon>
        <taxon>Eurotiomycetes</taxon>
        <taxon>Eurotiomycetidae</taxon>
        <taxon>Eurotiales</taxon>
        <taxon>Aspergillaceae</taxon>
        <taxon>Aspergillus</taxon>
        <taxon>Aspergillus subgen. Nidulantes</taxon>
    </lineage>
</organism>
<dbReference type="HOGENOM" id="CLU_1061851_0_0_1"/>
<sequence>MTKSTLVTTSKADKYLRVNNPEPRRAETPLPHMPQTIAAGSHETNRHQASAPPFRNSNHIQQRIRQVSYLHQLILLLGVIMGESGEFWRDVKEARKRRKQENPPRRRCWDWMIVSGNCHYAKNRSSFQVYRRVGQTVHNCTGGDTYIAGVGTVELYVRASPKRRSPTRKLVLDNVLHIPSALCNGFSINTYHFTHGGTTRCSPFFQGTDRQGSALWYGQPFRGLEKLVLAGNPQGESYLDDGPKLLSMTLGKTELDEILSAD</sequence>
<feature type="compositionally biased region" description="Basic and acidic residues" evidence="1">
    <location>
        <begin position="11"/>
        <end position="27"/>
    </location>
</feature>
<dbReference type="eggNOG" id="ENOG502SZ82">
    <property type="taxonomic scope" value="Eukaryota"/>
</dbReference>
<dbReference type="OMA" id="CNGISIF"/>
<feature type="region of interest" description="Disordered" evidence="1">
    <location>
        <begin position="1"/>
        <end position="54"/>
    </location>
</feature>
<evidence type="ECO:0000313" key="2">
    <source>
        <dbReference type="EMBL" id="CBF80815.1"/>
    </source>
</evidence>
<dbReference type="GeneID" id="2868725"/>
<dbReference type="VEuPathDB" id="FungiDB:AN8567"/>
<keyword evidence="3" id="KW-1185">Reference proteome</keyword>
<dbReference type="RefSeq" id="XP_050468123.1">
    <property type="nucleotide sequence ID" value="XM_050612176.1"/>
</dbReference>
<dbReference type="KEGG" id="ani:ANIA_08567"/>
<dbReference type="EMBL" id="BN001305">
    <property type="protein sequence ID" value="CBF80815.1"/>
    <property type="molecule type" value="Genomic_DNA"/>
</dbReference>
<name>C8VET8_EMENI</name>
<feature type="compositionally biased region" description="Polar residues" evidence="1">
    <location>
        <begin position="1"/>
        <end position="10"/>
    </location>
</feature>